<evidence type="ECO:0000313" key="15">
    <source>
        <dbReference type="EMBL" id="MBB6521355.1"/>
    </source>
</evidence>
<proteinExistence type="inferred from homology"/>
<dbReference type="InParanoid" id="A0A7X0MVQ1"/>
<dbReference type="InterPro" id="IPR050277">
    <property type="entry name" value="Sodium:Solute_Symporter"/>
</dbReference>
<feature type="transmembrane region" description="Helical" evidence="14">
    <location>
        <begin position="49"/>
        <end position="71"/>
    </location>
</feature>
<dbReference type="PROSITE" id="PS50283">
    <property type="entry name" value="NA_SOLUT_SYMP_3"/>
    <property type="match status" value="1"/>
</dbReference>
<keyword evidence="8 14" id="KW-0915">Sodium</keyword>
<keyword evidence="3 14" id="KW-0813">Transport</keyword>
<protein>
    <recommendedName>
        <fullName evidence="14">Sodium/proline symporter</fullName>
    </recommendedName>
    <alternativeName>
        <fullName evidence="14">Proline permease</fullName>
    </alternativeName>
</protein>
<comment type="function">
    <text evidence="14">Catalyzes the sodium-dependent uptake of extracellular L-proline.</text>
</comment>
<dbReference type="PROSITE" id="PS00456">
    <property type="entry name" value="NA_SOLUT_SYMP_1"/>
    <property type="match status" value="1"/>
</dbReference>
<feature type="transmembrane region" description="Helical" evidence="14">
    <location>
        <begin position="6"/>
        <end position="28"/>
    </location>
</feature>
<comment type="subcellular location">
    <subcellularLocation>
        <location evidence="14">Cell inner membrane</location>
        <topology evidence="14">Multi-pass membrane protein</topology>
    </subcellularLocation>
    <subcellularLocation>
        <location evidence="1">Cell membrane</location>
        <topology evidence="1">Multi-pass membrane protein</topology>
    </subcellularLocation>
</comment>
<evidence type="ECO:0000256" key="2">
    <source>
        <dbReference type="ARBA" id="ARBA00006434"/>
    </source>
</evidence>
<keyword evidence="11 14" id="KW-0739">Sodium transport</keyword>
<feature type="transmembrane region" description="Helical" evidence="14">
    <location>
        <begin position="401"/>
        <end position="420"/>
    </location>
</feature>
<dbReference type="InterPro" id="IPR038377">
    <property type="entry name" value="Na/Glc_symporter_sf"/>
</dbReference>
<evidence type="ECO:0000256" key="10">
    <source>
        <dbReference type="ARBA" id="ARBA00023136"/>
    </source>
</evidence>
<dbReference type="NCBIfam" id="TIGR02121">
    <property type="entry name" value="Na_Pro_sym"/>
    <property type="match status" value="1"/>
</dbReference>
<organism evidence="15 16">
    <name type="scientific">Pseudoteredinibacter isoporae</name>
    <dbReference type="NCBI Taxonomy" id="570281"/>
    <lineage>
        <taxon>Bacteria</taxon>
        <taxon>Pseudomonadati</taxon>
        <taxon>Pseudomonadota</taxon>
        <taxon>Gammaproteobacteria</taxon>
        <taxon>Cellvibrionales</taxon>
        <taxon>Cellvibrionaceae</taxon>
        <taxon>Pseudoteredinibacter</taxon>
    </lineage>
</organism>
<evidence type="ECO:0000256" key="14">
    <source>
        <dbReference type="RuleBase" id="RU366012"/>
    </source>
</evidence>
<name>A0A7X0MVQ1_9GAMM</name>
<dbReference type="NCBIfam" id="TIGR00813">
    <property type="entry name" value="sss"/>
    <property type="match status" value="1"/>
</dbReference>
<evidence type="ECO:0000256" key="1">
    <source>
        <dbReference type="ARBA" id="ARBA00004651"/>
    </source>
</evidence>
<feature type="transmembrane region" description="Helical" evidence="14">
    <location>
        <begin position="275"/>
        <end position="299"/>
    </location>
</feature>
<dbReference type="Pfam" id="PF00474">
    <property type="entry name" value="SSF"/>
    <property type="match status" value="1"/>
</dbReference>
<dbReference type="InterPro" id="IPR011851">
    <property type="entry name" value="Na/Pro_symporter"/>
</dbReference>
<dbReference type="GO" id="GO:0005886">
    <property type="term" value="C:plasma membrane"/>
    <property type="evidence" value="ECO:0007669"/>
    <property type="project" value="UniProtKB-SubCell"/>
</dbReference>
<evidence type="ECO:0000256" key="5">
    <source>
        <dbReference type="ARBA" id="ARBA00022692"/>
    </source>
</evidence>
<evidence type="ECO:0000256" key="13">
    <source>
        <dbReference type="RuleBase" id="RU362091"/>
    </source>
</evidence>
<dbReference type="PANTHER" id="PTHR48086:SF3">
    <property type="entry name" value="SODIUM_PROLINE SYMPORTER"/>
    <property type="match status" value="1"/>
</dbReference>
<feature type="transmembrane region" description="Helical" evidence="14">
    <location>
        <begin position="427"/>
        <end position="445"/>
    </location>
</feature>
<feature type="transmembrane region" description="Helical" evidence="14">
    <location>
        <begin position="311"/>
        <end position="336"/>
    </location>
</feature>
<keyword evidence="7 14" id="KW-1133">Transmembrane helix</keyword>
<feature type="transmembrane region" description="Helical" evidence="14">
    <location>
        <begin position="160"/>
        <end position="185"/>
    </location>
</feature>
<feature type="transmembrane region" description="Helical" evidence="14">
    <location>
        <begin position="237"/>
        <end position="254"/>
    </location>
</feature>
<evidence type="ECO:0000256" key="6">
    <source>
        <dbReference type="ARBA" id="ARBA00022847"/>
    </source>
</evidence>
<comment type="catalytic activity">
    <reaction evidence="12">
        <text>L-proline(in) + Na(+)(in) = L-proline(out) + Na(+)(out)</text>
        <dbReference type="Rhea" id="RHEA:28967"/>
        <dbReference type="ChEBI" id="CHEBI:29101"/>
        <dbReference type="ChEBI" id="CHEBI:60039"/>
    </reaction>
</comment>
<keyword evidence="10 14" id="KW-0472">Membrane</keyword>
<keyword evidence="9 14" id="KW-0406">Ion transport</keyword>
<sequence length="481" mass="51688">MLELNSAVITTFVLYLAVILGIGVYAWLKTRNASDYFLGGRNLSPFVAAISAGASDMSGWVLLGLPGAAYLSGLDNLWIALGLLIGVAANWMLCAKPLRQASQELDVVTLPKYLQQKFDPEGRLLQAIASIFILLFFLFYVAAGLIGGGKLFEAVFGLDYYWAVIVGTAIVIFYTLFGGFLAVSWTDVFQGLLMSAALLMVPIAVMNQVGGIDPFFAHIENINPHMLNPWTDKNGEALSAIAIISLMGWGLGYFGQPHILARFKAIASVDQVKSATAIALVWTFFIFVGAILIGLAGNVQFDQPIPDSEKIFMALVSALFHPVVAGILLAAILAAIMSTVDSQLLVSSSALAEDLYPVIRKEPLTSEQRLRIGQYAVAGLSILAVLLAMDKNSKVLDVVSYAWAGLGASLGPAILLSLYWKGMNKNGALAGVLVGGITVIIWSQFKQELWGLYELIPAFVFSLISILLVSQLTQAEQAQEA</sequence>
<evidence type="ECO:0000256" key="9">
    <source>
        <dbReference type="ARBA" id="ARBA00023065"/>
    </source>
</evidence>
<keyword evidence="16" id="KW-1185">Reference proteome</keyword>
<dbReference type="CDD" id="cd11475">
    <property type="entry name" value="SLC5sbd_PutP"/>
    <property type="match status" value="1"/>
</dbReference>
<feature type="transmembrane region" description="Helical" evidence="14">
    <location>
        <begin position="77"/>
        <end position="95"/>
    </location>
</feature>
<dbReference type="GO" id="GO:0015824">
    <property type="term" value="P:proline transport"/>
    <property type="evidence" value="ECO:0007669"/>
    <property type="project" value="UniProtKB-UniRule"/>
</dbReference>
<dbReference type="FunCoup" id="A0A7X0MVQ1">
    <property type="interactions" value="159"/>
</dbReference>
<feature type="transmembrane region" description="Helical" evidence="14">
    <location>
        <begin position="124"/>
        <end position="148"/>
    </location>
</feature>
<keyword evidence="14" id="KW-0997">Cell inner membrane</keyword>
<evidence type="ECO:0000256" key="7">
    <source>
        <dbReference type="ARBA" id="ARBA00022989"/>
    </source>
</evidence>
<evidence type="ECO:0000256" key="8">
    <source>
        <dbReference type="ARBA" id="ARBA00023053"/>
    </source>
</evidence>
<keyword evidence="6 14" id="KW-0769">Symport</keyword>
<dbReference type="Gene3D" id="1.20.1730.10">
    <property type="entry name" value="Sodium/glucose cotransporter"/>
    <property type="match status" value="1"/>
</dbReference>
<evidence type="ECO:0000256" key="4">
    <source>
        <dbReference type="ARBA" id="ARBA00022475"/>
    </source>
</evidence>
<dbReference type="GO" id="GO:0015193">
    <property type="term" value="F:L-proline transmembrane transporter activity"/>
    <property type="evidence" value="ECO:0007669"/>
    <property type="project" value="TreeGrafter"/>
</dbReference>
<dbReference type="PANTHER" id="PTHR48086">
    <property type="entry name" value="SODIUM/PROLINE SYMPORTER-RELATED"/>
    <property type="match status" value="1"/>
</dbReference>
<dbReference type="GO" id="GO:0005298">
    <property type="term" value="F:proline:sodium symporter activity"/>
    <property type="evidence" value="ECO:0007669"/>
    <property type="project" value="UniProtKB-UniRule"/>
</dbReference>
<comment type="similarity">
    <text evidence="2 13">Belongs to the sodium:solute symporter (SSF) (TC 2.A.21) family.</text>
</comment>
<comment type="caution">
    <text evidence="15">The sequence shown here is derived from an EMBL/GenBank/DDBJ whole genome shotgun (WGS) entry which is preliminary data.</text>
</comment>
<feature type="transmembrane region" description="Helical" evidence="14">
    <location>
        <begin position="192"/>
        <end position="217"/>
    </location>
</feature>
<dbReference type="Proteomes" id="UP000528457">
    <property type="component" value="Unassembled WGS sequence"/>
</dbReference>
<dbReference type="GO" id="GO:0031402">
    <property type="term" value="F:sodium ion binding"/>
    <property type="evidence" value="ECO:0007669"/>
    <property type="project" value="UniProtKB-UniRule"/>
</dbReference>
<evidence type="ECO:0000256" key="3">
    <source>
        <dbReference type="ARBA" id="ARBA00022448"/>
    </source>
</evidence>
<keyword evidence="5 14" id="KW-0812">Transmembrane</keyword>
<evidence type="ECO:0000313" key="16">
    <source>
        <dbReference type="Proteomes" id="UP000528457"/>
    </source>
</evidence>
<accession>A0A7X0MVQ1</accession>
<evidence type="ECO:0000256" key="11">
    <source>
        <dbReference type="ARBA" id="ARBA00023201"/>
    </source>
</evidence>
<dbReference type="RefSeq" id="WP_166848726.1">
    <property type="nucleotide sequence ID" value="NZ_JAAONY010000001.1"/>
</dbReference>
<keyword evidence="4" id="KW-1003">Cell membrane</keyword>
<dbReference type="EMBL" id="JACHHT010000001">
    <property type="protein sequence ID" value="MBB6521355.1"/>
    <property type="molecule type" value="Genomic_DNA"/>
</dbReference>
<dbReference type="InterPro" id="IPR018212">
    <property type="entry name" value="Na/solute_symporter_CS"/>
</dbReference>
<gene>
    <name evidence="15" type="ORF">HNR48_001633</name>
</gene>
<reference evidence="15 16" key="1">
    <citation type="submission" date="2020-08" db="EMBL/GenBank/DDBJ databases">
        <title>Genomic Encyclopedia of Type Strains, Phase IV (KMG-IV): sequencing the most valuable type-strain genomes for metagenomic binning, comparative biology and taxonomic classification.</title>
        <authorList>
            <person name="Goeker M."/>
        </authorList>
    </citation>
    <scope>NUCLEOTIDE SEQUENCE [LARGE SCALE GENOMIC DNA]</scope>
    <source>
        <strain evidence="15 16">DSM 22368</strain>
    </source>
</reference>
<feature type="transmembrane region" description="Helical" evidence="14">
    <location>
        <begin position="370"/>
        <end position="389"/>
    </location>
</feature>
<dbReference type="InterPro" id="IPR001734">
    <property type="entry name" value="Na/solute_symporter"/>
</dbReference>
<dbReference type="AlphaFoldDB" id="A0A7X0MVQ1"/>
<evidence type="ECO:0000256" key="12">
    <source>
        <dbReference type="ARBA" id="ARBA00033708"/>
    </source>
</evidence>
<keyword evidence="14" id="KW-0029">Amino-acid transport</keyword>
<feature type="transmembrane region" description="Helical" evidence="14">
    <location>
        <begin position="451"/>
        <end position="469"/>
    </location>
</feature>